<dbReference type="AlphaFoldDB" id="A0A1H2WE09"/>
<dbReference type="Pfam" id="PF00528">
    <property type="entry name" value="BPD_transp_1"/>
    <property type="match status" value="1"/>
</dbReference>
<evidence type="ECO:0000259" key="9">
    <source>
        <dbReference type="PROSITE" id="PS50928"/>
    </source>
</evidence>
<feature type="transmembrane region" description="Helical" evidence="8">
    <location>
        <begin position="20"/>
        <end position="45"/>
    </location>
</feature>
<reference evidence="10 11" key="1">
    <citation type="submission" date="2016-10" db="EMBL/GenBank/DDBJ databases">
        <authorList>
            <person name="de Groot N.N."/>
        </authorList>
    </citation>
    <scope>NUCLEOTIDE SEQUENCE [LARGE SCALE GENOMIC DNA]</scope>
    <source>
        <strain evidence="10 11">DSM 17890</strain>
    </source>
</reference>
<evidence type="ECO:0000256" key="6">
    <source>
        <dbReference type="ARBA" id="ARBA00022989"/>
    </source>
</evidence>
<keyword evidence="3" id="KW-1003">Cell membrane</keyword>
<evidence type="ECO:0000313" key="10">
    <source>
        <dbReference type="EMBL" id="SDW78716.1"/>
    </source>
</evidence>
<organism evidence="10 11">
    <name type="scientific">Albimonas donghaensis</name>
    <dbReference type="NCBI Taxonomy" id="356660"/>
    <lineage>
        <taxon>Bacteria</taxon>
        <taxon>Pseudomonadati</taxon>
        <taxon>Pseudomonadota</taxon>
        <taxon>Alphaproteobacteria</taxon>
        <taxon>Rhodobacterales</taxon>
        <taxon>Paracoccaceae</taxon>
        <taxon>Albimonas</taxon>
    </lineage>
</organism>
<dbReference type="GO" id="GO:0055085">
    <property type="term" value="P:transmembrane transport"/>
    <property type="evidence" value="ECO:0007669"/>
    <property type="project" value="InterPro"/>
</dbReference>
<evidence type="ECO:0000256" key="7">
    <source>
        <dbReference type="ARBA" id="ARBA00023136"/>
    </source>
</evidence>
<dbReference type="InterPro" id="IPR000515">
    <property type="entry name" value="MetI-like"/>
</dbReference>
<dbReference type="PANTHER" id="PTHR43357:SF4">
    <property type="entry name" value="INNER MEMBRANE ABC TRANSPORTER PERMEASE PROTEIN YDCV"/>
    <property type="match status" value="1"/>
</dbReference>
<evidence type="ECO:0000256" key="5">
    <source>
        <dbReference type="ARBA" id="ARBA00022692"/>
    </source>
</evidence>
<keyword evidence="11" id="KW-1185">Reference proteome</keyword>
<evidence type="ECO:0000256" key="1">
    <source>
        <dbReference type="ARBA" id="ARBA00004429"/>
    </source>
</evidence>
<sequence>MIPAPRPRARIRLRPTPGGVAGWLYLAWCAVFVAAPILVVCASALNGGRSMLFPPQDPTLDRFVEFFVTDEVWTRALRLSAIIAVSSAALATALAWPVAYGLWRGASRLSKALGAGLAMPFALPPIVFGVGLGFLWVFAGLIGTVEAAILSHAALHAALPLATISIGLQSVERAHLDAAATLGATERVIFRTIILPQTIPYTASGFFFALVLSFNEFIVTFFVSASAYSTVTLQIFNSLRNGFTPTMAVGAIAFILTSVLAFGLVARFGDLPRLMGADPARR</sequence>
<proteinExistence type="inferred from homology"/>
<comment type="subcellular location">
    <subcellularLocation>
        <location evidence="1">Cell inner membrane</location>
        <topology evidence="1">Multi-pass membrane protein</topology>
    </subcellularLocation>
    <subcellularLocation>
        <location evidence="8">Cell membrane</location>
        <topology evidence="8">Multi-pass membrane protein</topology>
    </subcellularLocation>
</comment>
<dbReference type="EMBL" id="FNMZ01000002">
    <property type="protein sequence ID" value="SDW78716.1"/>
    <property type="molecule type" value="Genomic_DNA"/>
</dbReference>
<keyword evidence="6 8" id="KW-1133">Transmembrane helix</keyword>
<dbReference type="RefSeq" id="WP_092680610.1">
    <property type="nucleotide sequence ID" value="NZ_FNMZ01000002.1"/>
</dbReference>
<dbReference type="CDD" id="cd06261">
    <property type="entry name" value="TM_PBP2"/>
    <property type="match status" value="1"/>
</dbReference>
<dbReference type="Gene3D" id="1.10.3720.10">
    <property type="entry name" value="MetI-like"/>
    <property type="match status" value="1"/>
</dbReference>
<feature type="transmembrane region" description="Helical" evidence="8">
    <location>
        <begin position="115"/>
        <end position="142"/>
    </location>
</feature>
<evidence type="ECO:0000313" key="11">
    <source>
        <dbReference type="Proteomes" id="UP000199118"/>
    </source>
</evidence>
<evidence type="ECO:0000256" key="3">
    <source>
        <dbReference type="ARBA" id="ARBA00022475"/>
    </source>
</evidence>
<keyword evidence="5 8" id="KW-0812">Transmembrane</keyword>
<feature type="transmembrane region" description="Helical" evidence="8">
    <location>
        <begin position="79"/>
        <end position="103"/>
    </location>
</feature>
<dbReference type="OrthoDB" id="9815533at2"/>
<accession>A0A1H2WE09</accession>
<dbReference type="GO" id="GO:0005886">
    <property type="term" value="C:plasma membrane"/>
    <property type="evidence" value="ECO:0007669"/>
    <property type="project" value="UniProtKB-SubCell"/>
</dbReference>
<evidence type="ECO:0000256" key="4">
    <source>
        <dbReference type="ARBA" id="ARBA00022519"/>
    </source>
</evidence>
<dbReference type="InterPro" id="IPR035906">
    <property type="entry name" value="MetI-like_sf"/>
</dbReference>
<feature type="transmembrane region" description="Helical" evidence="8">
    <location>
        <begin position="248"/>
        <end position="269"/>
    </location>
</feature>
<gene>
    <name evidence="10" type="ORF">SAMN05444336_102347</name>
</gene>
<name>A0A1H2WE09_9RHOB</name>
<keyword evidence="2 8" id="KW-0813">Transport</keyword>
<keyword evidence="7 8" id="KW-0472">Membrane</keyword>
<dbReference type="SUPFAM" id="SSF161098">
    <property type="entry name" value="MetI-like"/>
    <property type="match status" value="1"/>
</dbReference>
<dbReference type="PROSITE" id="PS50928">
    <property type="entry name" value="ABC_TM1"/>
    <property type="match status" value="1"/>
</dbReference>
<dbReference type="PANTHER" id="PTHR43357">
    <property type="entry name" value="INNER MEMBRANE ABC TRANSPORTER PERMEASE PROTEIN YDCV"/>
    <property type="match status" value="1"/>
</dbReference>
<keyword evidence="4" id="KW-0997">Cell inner membrane</keyword>
<feature type="transmembrane region" description="Helical" evidence="8">
    <location>
        <begin position="217"/>
        <end position="236"/>
    </location>
</feature>
<comment type="similarity">
    <text evidence="8">Belongs to the binding-protein-dependent transport system permease family.</text>
</comment>
<dbReference type="STRING" id="356660.SAMN05444336_102347"/>
<dbReference type="Proteomes" id="UP000199118">
    <property type="component" value="Unassembled WGS sequence"/>
</dbReference>
<evidence type="ECO:0000256" key="2">
    <source>
        <dbReference type="ARBA" id="ARBA00022448"/>
    </source>
</evidence>
<evidence type="ECO:0000256" key="8">
    <source>
        <dbReference type="RuleBase" id="RU363032"/>
    </source>
</evidence>
<protein>
    <submittedName>
        <fullName evidence="10">Putative spermidine/putrescine transport system permease protein</fullName>
    </submittedName>
</protein>
<feature type="domain" description="ABC transmembrane type-1" evidence="9">
    <location>
        <begin position="77"/>
        <end position="265"/>
    </location>
</feature>